<dbReference type="SUPFAM" id="SSF56349">
    <property type="entry name" value="DNA breaking-rejoining enzymes"/>
    <property type="match status" value="1"/>
</dbReference>
<dbReference type="GO" id="GO:0006310">
    <property type="term" value="P:DNA recombination"/>
    <property type="evidence" value="ECO:0007669"/>
    <property type="project" value="UniProtKB-KW"/>
</dbReference>
<dbReference type="EMBL" id="CP023067">
    <property type="protein sequence ID" value="ASY62870.1"/>
    <property type="molecule type" value="Genomic_DNA"/>
</dbReference>
<reference evidence="2 3" key="1">
    <citation type="submission" date="2017-08" db="EMBL/GenBank/DDBJ databases">
        <title>Multipartite genome sequences of Sinorhizobium species nodulating soybeans.</title>
        <authorList>
            <person name="Tian C.F."/>
        </authorList>
    </citation>
    <scope>NUCLEOTIDE SEQUENCE [LARGE SCALE GENOMIC DNA]</scope>
    <source>
        <strain evidence="2 3">CCBAU 05684</strain>
    </source>
</reference>
<dbReference type="AlphaFoldDB" id="A0A249PAA7"/>
<evidence type="ECO:0000256" key="1">
    <source>
        <dbReference type="ARBA" id="ARBA00023172"/>
    </source>
</evidence>
<dbReference type="GO" id="GO:0003677">
    <property type="term" value="F:DNA binding"/>
    <property type="evidence" value="ECO:0007669"/>
    <property type="project" value="InterPro"/>
</dbReference>
<dbReference type="InterPro" id="IPR011010">
    <property type="entry name" value="DNA_brk_join_enz"/>
</dbReference>
<dbReference type="RefSeq" id="WP_034857453.1">
    <property type="nucleotide sequence ID" value="NZ_AJQT01000087.1"/>
</dbReference>
<dbReference type="InterPro" id="IPR013762">
    <property type="entry name" value="Integrase-like_cat_sf"/>
</dbReference>
<accession>A0A249PAA7</accession>
<proteinExistence type="predicted"/>
<evidence type="ECO:0000313" key="3">
    <source>
        <dbReference type="Proteomes" id="UP000217211"/>
    </source>
</evidence>
<dbReference type="Gene3D" id="1.10.443.10">
    <property type="entry name" value="Intergrase catalytic core"/>
    <property type="match status" value="1"/>
</dbReference>
<name>A0A249PAA7_9HYPH</name>
<dbReference type="KEGG" id="esj:SJ05684_c14220"/>
<protein>
    <submittedName>
        <fullName evidence="2">Integrase</fullName>
    </submittedName>
</protein>
<organism evidence="2 3">
    <name type="scientific">Sinorhizobium sojae CCBAU 05684</name>
    <dbReference type="NCBI Taxonomy" id="716928"/>
    <lineage>
        <taxon>Bacteria</taxon>
        <taxon>Pseudomonadati</taxon>
        <taxon>Pseudomonadota</taxon>
        <taxon>Alphaproteobacteria</taxon>
        <taxon>Hyphomicrobiales</taxon>
        <taxon>Rhizobiaceae</taxon>
        <taxon>Sinorhizobium/Ensifer group</taxon>
        <taxon>Sinorhizobium</taxon>
    </lineage>
</organism>
<dbReference type="GO" id="GO:0015074">
    <property type="term" value="P:DNA integration"/>
    <property type="evidence" value="ECO:0007669"/>
    <property type="project" value="InterPro"/>
</dbReference>
<gene>
    <name evidence="2" type="ORF">SJ05684_c14220</name>
</gene>
<evidence type="ECO:0000313" key="2">
    <source>
        <dbReference type="EMBL" id="ASY62870.1"/>
    </source>
</evidence>
<sequence length="72" mass="8114">MNIGGVTFHGLRGTFITERRREGSTTEQIGSITGHSIAEVGRVLEKHYLATDQQTSDAVILRMKRTSREWIL</sequence>
<keyword evidence="3" id="KW-1185">Reference proteome</keyword>
<keyword evidence="1" id="KW-0233">DNA recombination</keyword>
<dbReference type="Proteomes" id="UP000217211">
    <property type="component" value="Chromosome"/>
</dbReference>